<comment type="caution">
    <text evidence="2">The sequence shown here is derived from an EMBL/GenBank/DDBJ whole genome shotgun (WGS) entry which is preliminary data.</text>
</comment>
<protein>
    <submittedName>
        <fullName evidence="2">Uncharacterized protein</fullName>
    </submittedName>
</protein>
<evidence type="ECO:0000256" key="1">
    <source>
        <dbReference type="SAM" id="MobiDB-lite"/>
    </source>
</evidence>
<keyword evidence="3" id="KW-1185">Reference proteome</keyword>
<feature type="compositionally biased region" description="Basic and acidic residues" evidence="1">
    <location>
        <begin position="1"/>
        <end position="11"/>
    </location>
</feature>
<organism evidence="2 3">
    <name type="scientific">Chondromyces apiculatus DSM 436</name>
    <dbReference type="NCBI Taxonomy" id="1192034"/>
    <lineage>
        <taxon>Bacteria</taxon>
        <taxon>Pseudomonadati</taxon>
        <taxon>Myxococcota</taxon>
        <taxon>Polyangia</taxon>
        <taxon>Polyangiales</taxon>
        <taxon>Polyangiaceae</taxon>
        <taxon>Chondromyces</taxon>
    </lineage>
</organism>
<dbReference type="EMBL" id="ASRX01000016">
    <property type="protein sequence ID" value="EYF06445.1"/>
    <property type="molecule type" value="Genomic_DNA"/>
</dbReference>
<dbReference type="Proteomes" id="UP000019678">
    <property type="component" value="Unassembled WGS sequence"/>
</dbReference>
<reference evidence="2 3" key="1">
    <citation type="submission" date="2013-05" db="EMBL/GenBank/DDBJ databases">
        <title>Genome assembly of Chondromyces apiculatus DSM 436.</title>
        <authorList>
            <person name="Sharma G."/>
            <person name="Khatri I."/>
            <person name="Kaur C."/>
            <person name="Mayilraj S."/>
            <person name="Subramanian S."/>
        </authorList>
    </citation>
    <scope>NUCLEOTIDE SEQUENCE [LARGE SCALE GENOMIC DNA]</scope>
    <source>
        <strain evidence="2 3">DSM 436</strain>
    </source>
</reference>
<gene>
    <name evidence="2" type="ORF">CAP_1975</name>
</gene>
<evidence type="ECO:0000313" key="3">
    <source>
        <dbReference type="Proteomes" id="UP000019678"/>
    </source>
</evidence>
<accession>A0A017TCB0</accession>
<sequence length="62" mass="6348">MAEVTWGRESEQDGVGVAGVARWPGWPGEAAEGMQGPLGRAGGLGGRQAASGGVRRRTRSGR</sequence>
<feature type="region of interest" description="Disordered" evidence="1">
    <location>
        <begin position="1"/>
        <end position="62"/>
    </location>
</feature>
<dbReference type="AlphaFoldDB" id="A0A017TCB0"/>
<name>A0A017TCB0_9BACT</name>
<evidence type="ECO:0000313" key="2">
    <source>
        <dbReference type="EMBL" id="EYF06445.1"/>
    </source>
</evidence>
<proteinExistence type="predicted"/>